<organism evidence="1 2">
    <name type="scientific">Irpex rosettiformis</name>
    <dbReference type="NCBI Taxonomy" id="378272"/>
    <lineage>
        <taxon>Eukaryota</taxon>
        <taxon>Fungi</taxon>
        <taxon>Dikarya</taxon>
        <taxon>Basidiomycota</taxon>
        <taxon>Agaricomycotina</taxon>
        <taxon>Agaricomycetes</taxon>
        <taxon>Polyporales</taxon>
        <taxon>Irpicaceae</taxon>
        <taxon>Irpex</taxon>
    </lineage>
</organism>
<keyword evidence="2" id="KW-1185">Reference proteome</keyword>
<reference evidence="1" key="1">
    <citation type="journal article" date="2021" name="Environ. Microbiol.">
        <title>Gene family expansions and transcriptome signatures uncover fungal adaptations to wood decay.</title>
        <authorList>
            <person name="Hage H."/>
            <person name="Miyauchi S."/>
            <person name="Viragh M."/>
            <person name="Drula E."/>
            <person name="Min B."/>
            <person name="Chaduli D."/>
            <person name="Navarro D."/>
            <person name="Favel A."/>
            <person name="Norest M."/>
            <person name="Lesage-Meessen L."/>
            <person name="Balint B."/>
            <person name="Merenyi Z."/>
            <person name="de Eugenio L."/>
            <person name="Morin E."/>
            <person name="Martinez A.T."/>
            <person name="Baldrian P."/>
            <person name="Stursova M."/>
            <person name="Martinez M.J."/>
            <person name="Novotny C."/>
            <person name="Magnuson J.K."/>
            <person name="Spatafora J.W."/>
            <person name="Maurice S."/>
            <person name="Pangilinan J."/>
            <person name="Andreopoulos W."/>
            <person name="LaButti K."/>
            <person name="Hundley H."/>
            <person name="Na H."/>
            <person name="Kuo A."/>
            <person name="Barry K."/>
            <person name="Lipzen A."/>
            <person name="Henrissat B."/>
            <person name="Riley R."/>
            <person name="Ahrendt S."/>
            <person name="Nagy L.G."/>
            <person name="Grigoriev I.V."/>
            <person name="Martin F."/>
            <person name="Rosso M.N."/>
        </authorList>
    </citation>
    <scope>NUCLEOTIDE SEQUENCE</scope>
    <source>
        <strain evidence="1">CBS 384.51</strain>
    </source>
</reference>
<dbReference type="Proteomes" id="UP001055072">
    <property type="component" value="Unassembled WGS sequence"/>
</dbReference>
<protein>
    <submittedName>
        <fullName evidence="1">MED14-domain-containing protein</fullName>
    </submittedName>
</protein>
<gene>
    <name evidence="1" type="ORF">BDY19DRAFT_922260</name>
</gene>
<dbReference type="EMBL" id="MU274902">
    <property type="protein sequence ID" value="KAI0093137.1"/>
    <property type="molecule type" value="Genomic_DNA"/>
</dbReference>
<name>A0ACB8UFK1_9APHY</name>
<sequence length="1175" mass="131508">MEQEAMNGILDSVPNGLPHSPSPEELERELPLVHDGQVPLAELVSRMVQAMYAELTELAETMPHMSDPQRKRTIADWVVKTKKQAVKLYAVVKWSRDATVVQKAMNITAFLMDQNRQFEEAINGLKFARDGLDPARLRNHDLLTSLDVLTTGTYRRLPSAIKSFIIPPTPLSPEEISRTLLDIEDVMRYRLRMQELIPHEMRNYRIGDGRVFFTVPKLFEVSLCVKGAKQGDGWFMVDVEFLFTVGGDVTGMQEFPRRPGGLLKRHIADEGDGRLGFYLPPPEDITLAEGQPEIQRRELPPGVFDAPLVRLYNFLQMMSMSYQLEILWYQAERLRTLGWGEYLKVDMNNDRRTLTLSYWIRKPPVAAPGRQPPRSRIPLLGGTLTISIIPTQPAPPIPTALSSQSVRLSQSQSHSQNKQSPSPAANARRSPKDRILAELQERVKMGGRNQLQEVGVRPRPSDKVESMQMLVTWEPQSSALGIQISPDDATLPAEDLAINAEELDVEQLLRRVIWKHTRAILTFFQLQLQRGPYRSVFGPPGEVQLITDEGALVLRTHLCADEVVVITIDPRSGRISMRDIGDLAAAGRGPKLASFSDTINANPILLPNALVGLRFNTITDLAEQKSNYLGLRSYRQRNFSRDELLKLGPTARGSLFIQLASFPSHYLVLVITDEEFRYALISVKERRESLFTKLIMEDIGWLDVKRIHGDDAVIKQRSGLDTLGNLGQKHNRPFYEGDGSEIVGTGTVGEQRASASFRLDTQVLRELYAYCCARVAYTKVEMQLKSRGIAYKHVQPHYTASSQAVLAHVHSSLARSVPSLCVQASDILSGAPAAEAAMPNIRVIPLNWWSEQKPQVVTCVKLKYVQQPVGKRAGSSAVIRPSKRIIYDTRDAVVTFLSEDVDKCVDEFSEEWARVSKMVVIAREVAQMATKHKWKDVQLLSFDLQTVEFAYTAGYNVSISCVNQLSPTGGSFELSFSRGTGAPEDIDESTADIETILAQYNPHEDVEPFLKDILRQTPLALALHRLVALLRETLSIVAELDYIRVKAQKDGEEVDTFAKTASWFRVLYGDIRHAMDFRLMANAQVLIMDGSNSLYHAGESKATSDSGLLLQPIPDFRTIVSEVRKEIAGSEASRRVVFVDIGIICHSSAVRVVGRALHEKVLKRMKEAQAGAVKS</sequence>
<evidence type="ECO:0000313" key="1">
    <source>
        <dbReference type="EMBL" id="KAI0093137.1"/>
    </source>
</evidence>
<evidence type="ECO:0000313" key="2">
    <source>
        <dbReference type="Proteomes" id="UP001055072"/>
    </source>
</evidence>
<comment type="caution">
    <text evidence="1">The sequence shown here is derived from an EMBL/GenBank/DDBJ whole genome shotgun (WGS) entry which is preliminary data.</text>
</comment>
<proteinExistence type="predicted"/>
<accession>A0ACB8UFK1</accession>